<dbReference type="STRING" id="32264.T1KQW0"/>
<dbReference type="PROSITE" id="PS50166">
    <property type="entry name" value="IMPORTIN_B_NT"/>
    <property type="match status" value="1"/>
</dbReference>
<evidence type="ECO:0000256" key="7">
    <source>
        <dbReference type="ARBA" id="ARBA00022927"/>
    </source>
</evidence>
<gene>
    <name evidence="11" type="primary">107366511</name>
</gene>
<evidence type="ECO:0000256" key="4">
    <source>
        <dbReference type="ARBA" id="ARBA00018945"/>
    </source>
</evidence>
<dbReference type="InterPro" id="IPR013713">
    <property type="entry name" value="XPO2_central"/>
</dbReference>
<keyword evidence="7" id="KW-0653">Protein transport</keyword>
<dbReference type="GO" id="GO:0005829">
    <property type="term" value="C:cytosol"/>
    <property type="evidence" value="ECO:0007669"/>
    <property type="project" value="TreeGrafter"/>
</dbReference>
<keyword evidence="8" id="KW-0539">Nucleus</keyword>
<feature type="domain" description="Importin N-terminal" evidence="10">
    <location>
        <begin position="29"/>
        <end position="103"/>
    </location>
</feature>
<proteinExistence type="inferred from homology"/>
<comment type="subcellular location">
    <subcellularLocation>
        <location evidence="2">Cytoplasm</location>
    </subcellularLocation>
    <subcellularLocation>
        <location evidence="1">Nucleus</location>
    </subcellularLocation>
</comment>
<name>T1KQW0_TETUR</name>
<dbReference type="AlphaFoldDB" id="T1KQW0"/>
<evidence type="ECO:0000256" key="1">
    <source>
        <dbReference type="ARBA" id="ARBA00004123"/>
    </source>
</evidence>
<dbReference type="FunFam" id="1.25.10.10:FF:000057">
    <property type="entry name" value="Exportin-2 isoform 1"/>
    <property type="match status" value="1"/>
</dbReference>
<dbReference type="HOGENOM" id="CLU_009614_0_0_1"/>
<keyword evidence="5" id="KW-0813">Transport</keyword>
<evidence type="ECO:0000313" key="12">
    <source>
        <dbReference type="Proteomes" id="UP000015104"/>
    </source>
</evidence>
<comment type="similarity">
    <text evidence="3">Belongs to the XPO2/CSE1 family.</text>
</comment>
<accession>T1KQW0</accession>
<dbReference type="SMART" id="SM00913">
    <property type="entry name" value="IBN_N"/>
    <property type="match status" value="1"/>
</dbReference>
<evidence type="ECO:0000256" key="2">
    <source>
        <dbReference type="ARBA" id="ARBA00004496"/>
    </source>
</evidence>
<keyword evidence="6" id="KW-0963">Cytoplasm</keyword>
<dbReference type="EMBL" id="CAEY01000382">
    <property type="status" value="NOT_ANNOTATED_CDS"/>
    <property type="molecule type" value="Genomic_DNA"/>
</dbReference>
<evidence type="ECO:0000259" key="10">
    <source>
        <dbReference type="PROSITE" id="PS50166"/>
    </source>
</evidence>
<dbReference type="InterPro" id="IPR005043">
    <property type="entry name" value="XPO2_C"/>
</dbReference>
<reference evidence="11" key="2">
    <citation type="submission" date="2015-06" db="UniProtKB">
        <authorList>
            <consortium name="EnsemblMetazoa"/>
        </authorList>
    </citation>
    <scope>IDENTIFICATION</scope>
</reference>
<dbReference type="InterPro" id="IPR016024">
    <property type="entry name" value="ARM-type_fold"/>
</dbReference>
<dbReference type="eggNOG" id="KOG1992">
    <property type="taxonomic scope" value="Eukaryota"/>
</dbReference>
<dbReference type="InterPro" id="IPR001494">
    <property type="entry name" value="Importin-beta_N"/>
</dbReference>
<dbReference type="GO" id="GO:0031267">
    <property type="term" value="F:small GTPase binding"/>
    <property type="evidence" value="ECO:0007669"/>
    <property type="project" value="InterPro"/>
</dbReference>
<evidence type="ECO:0000256" key="3">
    <source>
        <dbReference type="ARBA" id="ARBA00008669"/>
    </source>
</evidence>
<dbReference type="Gene3D" id="1.25.10.10">
    <property type="entry name" value="Leucine-rich Repeat Variant"/>
    <property type="match status" value="1"/>
</dbReference>
<dbReference type="OMA" id="AENEFLM"/>
<dbReference type="SUPFAM" id="SSF48371">
    <property type="entry name" value="ARM repeat"/>
    <property type="match status" value="1"/>
</dbReference>
<dbReference type="Pfam" id="PF03810">
    <property type="entry name" value="IBN_N"/>
    <property type="match status" value="1"/>
</dbReference>
<evidence type="ECO:0000256" key="6">
    <source>
        <dbReference type="ARBA" id="ARBA00022490"/>
    </source>
</evidence>
<dbReference type="Pfam" id="PF03378">
    <property type="entry name" value="CAS_CSE1"/>
    <property type="match status" value="1"/>
</dbReference>
<organism evidence="11 12">
    <name type="scientific">Tetranychus urticae</name>
    <name type="common">Two-spotted spider mite</name>
    <dbReference type="NCBI Taxonomy" id="32264"/>
    <lineage>
        <taxon>Eukaryota</taxon>
        <taxon>Metazoa</taxon>
        <taxon>Ecdysozoa</taxon>
        <taxon>Arthropoda</taxon>
        <taxon>Chelicerata</taxon>
        <taxon>Arachnida</taxon>
        <taxon>Acari</taxon>
        <taxon>Acariformes</taxon>
        <taxon>Trombidiformes</taxon>
        <taxon>Prostigmata</taxon>
        <taxon>Eleutherengona</taxon>
        <taxon>Raphignathae</taxon>
        <taxon>Tetranychoidea</taxon>
        <taxon>Tetranychidae</taxon>
        <taxon>Tetranychus</taxon>
    </lineage>
</organism>
<dbReference type="Proteomes" id="UP000015104">
    <property type="component" value="Unassembled WGS sequence"/>
</dbReference>
<keyword evidence="12" id="KW-1185">Reference proteome</keyword>
<reference evidence="12" key="1">
    <citation type="submission" date="2011-08" db="EMBL/GenBank/DDBJ databases">
        <authorList>
            <person name="Rombauts S."/>
        </authorList>
    </citation>
    <scope>NUCLEOTIDE SEQUENCE</scope>
    <source>
        <strain evidence="12">London</strain>
    </source>
</reference>
<dbReference type="KEGG" id="tut:107366511"/>
<sequence>MEINDTNVQVLVGFLQQTMSPDANIRRPAEKYLESIESNANYPILLLTLIDKKEIDLVTRVAGAITFKNFVKRNWRCDDDSVDKISENDRKMVRSLIIGLMLKSEELVQKQLSEAVSIIGREDFPAKWPNLLDEMISRMQSCGGDFSIINGILQTAHSLFKRYRHEFKSQELWSEIKYVLDNFAKPFTDLFTATVALAKTHANNPAGLKIIFSSLVLCAKIFQSLNAQDLPEFFEDNISIWMTHFAELLAVDHKCLQTDDEEEAGLLEQLKSQICDNISMYAQKYHDEFQNFLPNFVQSVWTLLSTIGLQPKYDILVSNSIRFISTVVDRPQYSKLFEDPNVLDSFCAKVIIPNMQFRDSDEEMFQDNPEEYIRRDIEGSDTDTRRRAACDLVKALSRYFEAQITHIFSQYIQKMLADFAANPKKNWKNKDAAIYLVTALSVKGSTVRTGTTQTSELVNIVEFYTNVIKQDLDDTNPDYPPVLKADALKYIMTFRNQLPLEELIVPALPTIIAHLASPNIVVHSYAAHAIERLLTMREGSSNVARIKVSYIQNLVTPLISGLFNVFNFEGSNENQYAMKAVMRTLSLLQAHTIPYFDQILPRMTQKLTQTAKNPSKPHFNHYLFESLSICIKVGSQAHEESIATFENILFPVFQQILEQDVQEFMPYTFQILSLLLEARKPDTPVPDHYIQLFPALLAPLLWDRPANIHPLVRLLQAYIEKCSRQIVESGKLEALLGVFQKLIASKTNDHEGFYLLQALMENLSGDILAPYWNRVLILLFSRLTSSKTVKFIRSLLIFLSLFAYKYGAQNLVTLIESIQVNMFIMVIERLYIPEVQKVSGTLERKICAVGMTEILKLPVLIEGAAQHLWSNMLQSLIALFELPEDDSIPEDEHFIEIEDTPGYQASYAQLVFAGKKEVDPFKGTIPDAKAYLAVQLGQLAQKYPGRLPGLVSAIESAAQTHLHGYLVSANVSLA</sequence>
<dbReference type="OrthoDB" id="3268246at2759"/>
<dbReference type="EnsemblMetazoa" id="tetur18g01350.1">
    <property type="protein sequence ID" value="tetur18g01350.1"/>
    <property type="gene ID" value="tetur18g01350"/>
</dbReference>
<evidence type="ECO:0000256" key="5">
    <source>
        <dbReference type="ARBA" id="ARBA00022448"/>
    </source>
</evidence>
<dbReference type="GO" id="GO:0006606">
    <property type="term" value="P:protein import into nucleus"/>
    <property type="evidence" value="ECO:0007669"/>
    <property type="project" value="TreeGrafter"/>
</dbReference>
<dbReference type="GO" id="GO:0005049">
    <property type="term" value="F:nuclear export signal receptor activity"/>
    <property type="evidence" value="ECO:0007669"/>
    <property type="project" value="TreeGrafter"/>
</dbReference>
<dbReference type="GO" id="GO:0006611">
    <property type="term" value="P:protein export from nucleus"/>
    <property type="evidence" value="ECO:0007669"/>
    <property type="project" value="TreeGrafter"/>
</dbReference>
<protein>
    <recommendedName>
        <fullName evidence="4">Exportin-2</fullName>
    </recommendedName>
    <alternativeName>
        <fullName evidence="9">Importin-alpha re-exporter</fullName>
    </alternativeName>
</protein>
<evidence type="ECO:0000313" key="11">
    <source>
        <dbReference type="EnsemblMetazoa" id="tetur18g01350.1"/>
    </source>
</evidence>
<dbReference type="InterPro" id="IPR011989">
    <property type="entry name" value="ARM-like"/>
</dbReference>
<evidence type="ECO:0000256" key="8">
    <source>
        <dbReference type="ARBA" id="ARBA00023242"/>
    </source>
</evidence>
<dbReference type="Pfam" id="PF08506">
    <property type="entry name" value="Cse1"/>
    <property type="match status" value="1"/>
</dbReference>
<dbReference type="PANTHER" id="PTHR10997">
    <property type="entry name" value="IMPORTIN-7, 8, 11"/>
    <property type="match status" value="1"/>
</dbReference>
<dbReference type="PANTHER" id="PTHR10997:SF8">
    <property type="entry name" value="EXPORTIN-2"/>
    <property type="match status" value="1"/>
</dbReference>
<dbReference type="GO" id="GO:0005635">
    <property type="term" value="C:nuclear envelope"/>
    <property type="evidence" value="ECO:0007669"/>
    <property type="project" value="TreeGrafter"/>
</dbReference>
<evidence type="ECO:0000256" key="9">
    <source>
        <dbReference type="ARBA" id="ARBA00030693"/>
    </source>
</evidence>